<dbReference type="SUPFAM" id="SSF50494">
    <property type="entry name" value="Trypsin-like serine proteases"/>
    <property type="match status" value="1"/>
</dbReference>
<evidence type="ECO:0000256" key="4">
    <source>
        <dbReference type="ARBA" id="ARBA00022801"/>
    </source>
</evidence>
<comment type="similarity">
    <text evidence="1 6">Belongs to the peptidase S1B family.</text>
</comment>
<dbReference type="InterPro" id="IPR043504">
    <property type="entry name" value="Peptidase_S1_PA_chymotrypsin"/>
</dbReference>
<dbReference type="PROSITE" id="PS00134">
    <property type="entry name" value="TRYPSIN_HIS"/>
    <property type="match status" value="1"/>
</dbReference>
<keyword evidence="4 6" id="KW-0378">Hydrolase</keyword>
<keyword evidence="2 6" id="KW-0645">Protease</keyword>
<accession>A0ABU2C703</accession>
<dbReference type="EC" id="3.4.21.-" evidence="6"/>
<gene>
    <name evidence="8" type="ORF">J2X19_001769</name>
</gene>
<name>A0ABU2C703_9BURK</name>
<keyword evidence="3" id="KW-0732">Signal</keyword>
<dbReference type="InterPro" id="IPR001254">
    <property type="entry name" value="Trypsin_dom"/>
</dbReference>
<evidence type="ECO:0000256" key="3">
    <source>
        <dbReference type="ARBA" id="ARBA00022729"/>
    </source>
</evidence>
<dbReference type="InterPro" id="IPR008256">
    <property type="entry name" value="Peptidase_S1B"/>
</dbReference>
<reference evidence="8 9" key="1">
    <citation type="submission" date="2023-07" db="EMBL/GenBank/DDBJ databases">
        <title>Sorghum-associated microbial communities from plants grown in Nebraska, USA.</title>
        <authorList>
            <person name="Schachtman D."/>
        </authorList>
    </citation>
    <scope>NUCLEOTIDE SEQUENCE [LARGE SCALE GENOMIC DNA]</scope>
    <source>
        <strain evidence="8 9">BE313</strain>
    </source>
</reference>
<dbReference type="Proteomes" id="UP001180487">
    <property type="component" value="Unassembled WGS sequence"/>
</dbReference>
<protein>
    <recommendedName>
        <fullName evidence="6">Serine protease</fullName>
        <ecNumber evidence="6">3.4.21.-</ecNumber>
    </recommendedName>
</protein>
<dbReference type="Pfam" id="PF00089">
    <property type="entry name" value="Trypsin"/>
    <property type="match status" value="1"/>
</dbReference>
<evidence type="ECO:0000256" key="6">
    <source>
        <dbReference type="RuleBase" id="RU004296"/>
    </source>
</evidence>
<dbReference type="RefSeq" id="WP_310372550.1">
    <property type="nucleotide sequence ID" value="NZ_JAVDXT010000001.1"/>
</dbReference>
<dbReference type="InterPro" id="IPR018114">
    <property type="entry name" value="TRYPSIN_HIS"/>
</dbReference>
<dbReference type="PRINTS" id="PR00839">
    <property type="entry name" value="V8PROTEASE"/>
</dbReference>
<dbReference type="EMBL" id="JAVDXT010000001">
    <property type="protein sequence ID" value="MDR7377111.1"/>
    <property type="molecule type" value="Genomic_DNA"/>
</dbReference>
<evidence type="ECO:0000256" key="1">
    <source>
        <dbReference type="ARBA" id="ARBA00008764"/>
    </source>
</evidence>
<comment type="caution">
    <text evidence="8">The sequence shown here is derived from an EMBL/GenBank/DDBJ whole genome shotgun (WGS) entry which is preliminary data.</text>
</comment>
<evidence type="ECO:0000256" key="2">
    <source>
        <dbReference type="ARBA" id="ARBA00022670"/>
    </source>
</evidence>
<evidence type="ECO:0000259" key="7">
    <source>
        <dbReference type="Pfam" id="PF00089"/>
    </source>
</evidence>
<keyword evidence="9" id="KW-1185">Reference proteome</keyword>
<evidence type="ECO:0000313" key="8">
    <source>
        <dbReference type="EMBL" id="MDR7377111.1"/>
    </source>
</evidence>
<keyword evidence="5 6" id="KW-0720">Serine protease</keyword>
<feature type="domain" description="Peptidase S1" evidence="7">
    <location>
        <begin position="179"/>
        <end position="363"/>
    </location>
</feature>
<sequence>MSTTIHARLRCSIGRRLLPILLLSSADTWSQPAPIPRDVVPYQATSGVYDGQLLAVVADTREVRIANAPWLQLHFKAYELGAESFITVTSIADGGVQILNARTLDQWRSNSAYFNGDAVKITLHPAPGDKGVFYSLDGVVIGAKVEPSAHELRGPMALCGTDDRVHSNDPRSARIVPVGCTGWLVSTGAVLTAGHCTDPLSELAVLEFNVPASTPDGSIRFASPANQYAIDAKSVVASEGEGNDWAIFTTHANPNTHLFPATAQKAFYRMSSNLMTFGTGPAQVQVTGYGVDNTPPGIKGGRNAQNQTEQTDVGLFLGEDEIDPHKVVIKYRVDTMGGNSGSPVIYPGTDITIGIHTHGGCGIDPATSNQGTGFKNQQLEGALQQFLTFFAEQVTYVDGGHASGAEENGRVFKPYRRLEDAVAAAANGDILSMTSGFYAGWGITFPKGKELRLRATAGPVGIGASPRPQ</sequence>
<proteinExistence type="inferred from homology"/>
<evidence type="ECO:0000313" key="9">
    <source>
        <dbReference type="Proteomes" id="UP001180487"/>
    </source>
</evidence>
<organism evidence="8 9">
    <name type="scientific">Rhodoferax ferrireducens</name>
    <dbReference type="NCBI Taxonomy" id="192843"/>
    <lineage>
        <taxon>Bacteria</taxon>
        <taxon>Pseudomonadati</taxon>
        <taxon>Pseudomonadota</taxon>
        <taxon>Betaproteobacteria</taxon>
        <taxon>Burkholderiales</taxon>
        <taxon>Comamonadaceae</taxon>
        <taxon>Rhodoferax</taxon>
    </lineage>
</organism>
<dbReference type="Gene3D" id="2.40.10.10">
    <property type="entry name" value="Trypsin-like serine proteases"/>
    <property type="match status" value="2"/>
</dbReference>
<dbReference type="InterPro" id="IPR009003">
    <property type="entry name" value="Peptidase_S1_PA"/>
</dbReference>
<evidence type="ECO:0000256" key="5">
    <source>
        <dbReference type="ARBA" id="ARBA00022825"/>
    </source>
</evidence>